<feature type="compositionally biased region" description="Polar residues" evidence="1">
    <location>
        <begin position="1"/>
        <end position="10"/>
    </location>
</feature>
<feature type="transmembrane region" description="Helical" evidence="2">
    <location>
        <begin position="32"/>
        <end position="53"/>
    </location>
</feature>
<dbReference type="STRING" id="37003.ENSKMAP00000001956"/>
<proteinExistence type="predicted"/>
<keyword evidence="4" id="KW-1185">Reference proteome</keyword>
<dbReference type="GeneTree" id="ENSGT00940000170279"/>
<dbReference type="PANTHER" id="PTHR22910">
    <property type="entry name" value="PROTEIN MGARP"/>
    <property type="match status" value="1"/>
</dbReference>
<feature type="region of interest" description="Disordered" evidence="1">
    <location>
        <begin position="1"/>
        <end position="26"/>
    </location>
</feature>
<keyword evidence="2" id="KW-0472">Membrane</keyword>
<protein>
    <submittedName>
        <fullName evidence="3">Uncharacterized protein</fullName>
    </submittedName>
</protein>
<evidence type="ECO:0000256" key="1">
    <source>
        <dbReference type="SAM" id="MobiDB-lite"/>
    </source>
</evidence>
<evidence type="ECO:0000256" key="2">
    <source>
        <dbReference type="SAM" id="Phobius"/>
    </source>
</evidence>
<dbReference type="GO" id="GO:0008089">
    <property type="term" value="P:anterograde axonal transport"/>
    <property type="evidence" value="ECO:0007669"/>
    <property type="project" value="InterPro"/>
</dbReference>
<dbReference type="OMA" id="WPPKSKC"/>
<keyword evidence="2" id="KW-0812">Transmembrane</keyword>
<dbReference type="Ensembl" id="ENSKMAT00000002003.1">
    <property type="protein sequence ID" value="ENSKMAP00000001956.1"/>
    <property type="gene ID" value="ENSKMAG00000001531.1"/>
</dbReference>
<dbReference type="AlphaFoldDB" id="A0A3Q2ZE28"/>
<dbReference type="PANTHER" id="PTHR22910:SF6">
    <property type="entry name" value="PROTEIN MGARP"/>
    <property type="match status" value="1"/>
</dbReference>
<dbReference type="GO" id="GO:0005739">
    <property type="term" value="C:mitochondrion"/>
    <property type="evidence" value="ECO:0007669"/>
    <property type="project" value="InterPro"/>
</dbReference>
<sequence>MSLNPQTTDGSFGMAVQRRSMSSVPGGSGENIVYIVLCGGAMVGALSYGYSTVTSDHARFNKRIEEIRARSNDEWSPKPWPPKSKSSFARCFHVCPQSLS</sequence>
<reference evidence="3" key="2">
    <citation type="submission" date="2025-09" db="UniProtKB">
        <authorList>
            <consortium name="Ensembl"/>
        </authorList>
    </citation>
    <scope>IDENTIFICATION</scope>
</reference>
<organism evidence="3 4">
    <name type="scientific">Kryptolebias marmoratus</name>
    <name type="common">Mangrove killifish</name>
    <name type="synonym">Rivulus marmoratus</name>
    <dbReference type="NCBI Taxonomy" id="37003"/>
    <lineage>
        <taxon>Eukaryota</taxon>
        <taxon>Metazoa</taxon>
        <taxon>Chordata</taxon>
        <taxon>Craniata</taxon>
        <taxon>Vertebrata</taxon>
        <taxon>Euteleostomi</taxon>
        <taxon>Actinopterygii</taxon>
        <taxon>Neopterygii</taxon>
        <taxon>Teleostei</taxon>
        <taxon>Neoteleostei</taxon>
        <taxon>Acanthomorphata</taxon>
        <taxon>Ovalentaria</taxon>
        <taxon>Atherinomorphae</taxon>
        <taxon>Cyprinodontiformes</taxon>
        <taxon>Rivulidae</taxon>
        <taxon>Kryptolebias</taxon>
    </lineage>
</organism>
<dbReference type="InterPro" id="IPR026093">
    <property type="entry name" value="MGARP"/>
</dbReference>
<dbReference type="Proteomes" id="UP000264800">
    <property type="component" value="Unplaced"/>
</dbReference>
<dbReference type="GO" id="GO:1904115">
    <property type="term" value="C:axon cytoplasm"/>
    <property type="evidence" value="ECO:0007669"/>
    <property type="project" value="GOC"/>
</dbReference>
<keyword evidence="2" id="KW-1133">Transmembrane helix</keyword>
<evidence type="ECO:0000313" key="3">
    <source>
        <dbReference type="Ensembl" id="ENSKMAP00000001956.1"/>
    </source>
</evidence>
<reference evidence="3" key="1">
    <citation type="submission" date="2025-08" db="UniProtKB">
        <authorList>
            <consortium name="Ensembl"/>
        </authorList>
    </citation>
    <scope>IDENTIFICATION</scope>
</reference>
<evidence type="ECO:0000313" key="4">
    <source>
        <dbReference type="Proteomes" id="UP000264800"/>
    </source>
</evidence>
<name>A0A3Q2ZE28_KRYMA</name>
<accession>A0A3Q2ZE28</accession>